<dbReference type="EMBL" id="AZIL01000698">
    <property type="protein sequence ID" value="EWM26200.1"/>
    <property type="molecule type" value="Genomic_DNA"/>
</dbReference>
<evidence type="ECO:0000259" key="11">
    <source>
        <dbReference type="PROSITE" id="PS50866"/>
    </source>
</evidence>
<proteinExistence type="inferred from homology"/>
<evidence type="ECO:0000256" key="9">
    <source>
        <dbReference type="SAM" id="Phobius"/>
    </source>
</evidence>
<gene>
    <name evidence="12" type="ORF">Naga_100025g58</name>
</gene>
<dbReference type="AlphaFoldDB" id="W7TGR3"/>
<dbReference type="Proteomes" id="UP000019335">
    <property type="component" value="Chromosome 9"/>
</dbReference>
<feature type="transmembrane region" description="Helical" evidence="9">
    <location>
        <begin position="235"/>
        <end position="257"/>
    </location>
</feature>
<comment type="similarity">
    <text evidence="2 8">Belongs to the EMP24/GP25L family.</text>
</comment>
<comment type="subcellular location">
    <subcellularLocation>
        <location evidence="7">Endomembrane system</location>
        <topology evidence="7">Single-pass membrane protein</topology>
    </subcellularLocation>
    <subcellularLocation>
        <location evidence="1 8">Membrane</location>
        <topology evidence="1 8">Single-pass type I membrane protein</topology>
    </subcellularLocation>
</comment>
<feature type="signal peptide" evidence="10">
    <location>
        <begin position="1"/>
        <end position="29"/>
    </location>
</feature>
<keyword evidence="6 9" id="KW-0472">Membrane</keyword>
<evidence type="ECO:0000256" key="6">
    <source>
        <dbReference type="ARBA" id="ARBA00023136"/>
    </source>
</evidence>
<reference evidence="12 13" key="1">
    <citation type="journal article" date="2014" name="Mol. Plant">
        <title>Chromosome Scale Genome Assembly and Transcriptome Profiling of Nannochloropsis gaditana in Nitrogen Depletion.</title>
        <authorList>
            <person name="Corteggiani Carpinelli E."/>
            <person name="Telatin A."/>
            <person name="Vitulo N."/>
            <person name="Forcato C."/>
            <person name="D'Angelo M."/>
            <person name="Schiavon R."/>
            <person name="Vezzi A."/>
            <person name="Giacometti G.M."/>
            <person name="Morosinotto T."/>
            <person name="Valle G."/>
        </authorList>
    </citation>
    <scope>NUCLEOTIDE SEQUENCE [LARGE SCALE GENOMIC DNA]</scope>
    <source>
        <strain evidence="12 13">B-31</strain>
    </source>
</reference>
<dbReference type="InterPro" id="IPR036598">
    <property type="entry name" value="GOLD_dom_sf"/>
</dbReference>
<dbReference type="PROSITE" id="PS50866">
    <property type="entry name" value="GOLD"/>
    <property type="match status" value="1"/>
</dbReference>
<evidence type="ECO:0000256" key="8">
    <source>
        <dbReference type="RuleBase" id="RU003827"/>
    </source>
</evidence>
<comment type="caution">
    <text evidence="12">The sequence shown here is derived from an EMBL/GenBank/DDBJ whole genome shotgun (WGS) entry which is preliminary data.</text>
</comment>
<protein>
    <submittedName>
        <fullName evidence="12">Suppressor enhancer of lin-12 protein 9</fullName>
    </submittedName>
</protein>
<keyword evidence="13" id="KW-1185">Reference proteome</keyword>
<keyword evidence="4 10" id="KW-0732">Signal</keyword>
<dbReference type="SMART" id="SM01190">
    <property type="entry name" value="EMP24_GP25L"/>
    <property type="match status" value="1"/>
</dbReference>
<dbReference type="InterPro" id="IPR015720">
    <property type="entry name" value="Emp24-like"/>
</dbReference>
<evidence type="ECO:0000256" key="1">
    <source>
        <dbReference type="ARBA" id="ARBA00004479"/>
    </source>
</evidence>
<dbReference type="InterPro" id="IPR009038">
    <property type="entry name" value="GOLD_dom"/>
</dbReference>
<dbReference type="Pfam" id="PF01105">
    <property type="entry name" value="EMP24_GP25L"/>
    <property type="match status" value="1"/>
</dbReference>
<name>W7TGR3_9STRA</name>
<dbReference type="PANTHER" id="PTHR22811">
    <property type="entry name" value="TRANSMEMBRANE EMP24 DOMAIN-CONTAINING PROTEIN"/>
    <property type="match status" value="1"/>
</dbReference>
<evidence type="ECO:0000313" key="12">
    <source>
        <dbReference type="EMBL" id="EWM26200.1"/>
    </source>
</evidence>
<organism evidence="12 13">
    <name type="scientific">Nannochloropsis gaditana</name>
    <dbReference type="NCBI Taxonomy" id="72520"/>
    <lineage>
        <taxon>Eukaryota</taxon>
        <taxon>Sar</taxon>
        <taxon>Stramenopiles</taxon>
        <taxon>Ochrophyta</taxon>
        <taxon>Eustigmatophyceae</taxon>
        <taxon>Eustigmatales</taxon>
        <taxon>Monodopsidaceae</taxon>
        <taxon>Nannochloropsis</taxon>
    </lineage>
</organism>
<accession>W7TGR3</accession>
<evidence type="ECO:0000256" key="5">
    <source>
        <dbReference type="ARBA" id="ARBA00022989"/>
    </source>
</evidence>
<keyword evidence="5 9" id="KW-1133">Transmembrane helix</keyword>
<dbReference type="GO" id="GO:0012505">
    <property type="term" value="C:endomembrane system"/>
    <property type="evidence" value="ECO:0007669"/>
    <property type="project" value="UniProtKB-SubCell"/>
</dbReference>
<evidence type="ECO:0000256" key="2">
    <source>
        <dbReference type="ARBA" id="ARBA00007104"/>
    </source>
</evidence>
<evidence type="ECO:0000256" key="10">
    <source>
        <dbReference type="SAM" id="SignalP"/>
    </source>
</evidence>
<evidence type="ECO:0000256" key="7">
    <source>
        <dbReference type="ARBA" id="ARBA00037847"/>
    </source>
</evidence>
<dbReference type="SUPFAM" id="SSF101576">
    <property type="entry name" value="Supernatant protein factor (SPF), C-terminal domain"/>
    <property type="match status" value="1"/>
</dbReference>
<feature type="chain" id="PRO_5004904217" evidence="10">
    <location>
        <begin position="30"/>
        <end position="274"/>
    </location>
</feature>
<evidence type="ECO:0000256" key="3">
    <source>
        <dbReference type="ARBA" id="ARBA00022692"/>
    </source>
</evidence>
<dbReference type="OrthoDB" id="1929172at2759"/>
<sequence length="274" mass="30200">MTQSRRRPRPLDLALPLFVLFLIPSPAHPLSLEVPPRDKVCLYQYYDVGETGKAEVFVVNGGNLDIGVSVEGPFTDDVHGTPSKTTQETKTVYDAIVASSSAFLNQLHPAGVTASADGIEISWPAQPGAYALCLDNTMSHVQTKVIEFSFPASKEGAGTDDFDLDAALAAANEGSGTNDTILENIKQSYKADLALLKRSAQRIGRTLTDVQHKQVKERHRLALQTAANQKNHQKMVVSSVFETVVFISVSLFQLFWVRRWFEGRGLRARSREWA</sequence>
<evidence type="ECO:0000256" key="4">
    <source>
        <dbReference type="ARBA" id="ARBA00022729"/>
    </source>
</evidence>
<keyword evidence="3 8" id="KW-0812">Transmembrane</keyword>
<dbReference type="GO" id="GO:0016020">
    <property type="term" value="C:membrane"/>
    <property type="evidence" value="ECO:0007669"/>
    <property type="project" value="UniProtKB-SubCell"/>
</dbReference>
<evidence type="ECO:0000313" key="13">
    <source>
        <dbReference type="Proteomes" id="UP000019335"/>
    </source>
</evidence>
<feature type="domain" description="GOLD" evidence="11">
    <location>
        <begin position="39"/>
        <end position="152"/>
    </location>
</feature>